<evidence type="ECO:0000313" key="5">
    <source>
        <dbReference type="EMBL" id="EOR71418.1"/>
    </source>
</evidence>
<protein>
    <recommendedName>
        <fullName evidence="4">Nudix hydrolase domain-containing protein</fullName>
    </recommendedName>
</protein>
<dbReference type="PROSITE" id="PS51462">
    <property type="entry name" value="NUDIX"/>
    <property type="match status" value="1"/>
</dbReference>
<dbReference type="SUPFAM" id="SSF55811">
    <property type="entry name" value="Nudix"/>
    <property type="match status" value="1"/>
</dbReference>
<dbReference type="InterPro" id="IPR020476">
    <property type="entry name" value="Nudix_hydrolase"/>
</dbReference>
<dbReference type="Pfam" id="PF00293">
    <property type="entry name" value="NUDIX"/>
    <property type="match status" value="1"/>
</dbReference>
<sequence length="162" mass="17690">MADSELEFFDSLPRTRGAASALLRDEAGRVLLVKPTYRPGWGLPGGVIEMGESPREACLRECSEELGFTPQLSGLVCVDWLPAQASPDRRPATVFVFGGLLRPGQFEAVRLPPDELSDAHLVEPERIGDYLPEPQARRVAACVAGTGSTVRYLEYGHPVQWA</sequence>
<dbReference type="AlphaFoldDB" id="A0A9P2WRB2"/>
<dbReference type="CDD" id="cd18876">
    <property type="entry name" value="NUDIX_Hydrolase"/>
    <property type="match status" value="1"/>
</dbReference>
<keyword evidence="2" id="KW-0378">Hydrolase</keyword>
<comment type="caution">
    <text evidence="5">The sequence shown here is derived from an EMBL/GenBank/DDBJ whole genome shotgun (WGS) entry which is preliminary data.</text>
</comment>
<organism evidence="5 6">
    <name type="scientific">Thermobifida fusca TM51</name>
    <dbReference type="NCBI Taxonomy" id="1169414"/>
    <lineage>
        <taxon>Bacteria</taxon>
        <taxon>Bacillati</taxon>
        <taxon>Actinomycetota</taxon>
        <taxon>Actinomycetes</taxon>
        <taxon>Streptosporangiales</taxon>
        <taxon>Nocardiopsidaceae</taxon>
        <taxon>Thermobifida</taxon>
    </lineage>
</organism>
<reference evidence="5 6" key="1">
    <citation type="journal article" date="2013" name="Genome Announc.">
        <title>Draft Genome Sequence of the Lignocellulose Decomposer Thermobifida fusca Strain TM51.</title>
        <authorList>
            <person name="Toth A."/>
            <person name="Barna T."/>
            <person name="Nagy I."/>
            <person name="Horvath B."/>
            <person name="Nagy I."/>
            <person name="Tancsics A."/>
            <person name="Kriszt B."/>
            <person name="Baka E."/>
            <person name="Fekete C."/>
            <person name="Kukolya J."/>
        </authorList>
    </citation>
    <scope>NUCLEOTIDE SEQUENCE [LARGE SCALE GENOMIC DNA]</scope>
    <source>
        <strain evidence="5 6">TM51</strain>
    </source>
</reference>
<evidence type="ECO:0000259" key="4">
    <source>
        <dbReference type="PROSITE" id="PS51462"/>
    </source>
</evidence>
<dbReference type="RefSeq" id="WP_011291968.1">
    <property type="nucleotide sequence ID" value="NZ_AOSG01000038.1"/>
</dbReference>
<dbReference type="InterPro" id="IPR000086">
    <property type="entry name" value="NUDIX_hydrolase_dom"/>
</dbReference>
<evidence type="ECO:0000313" key="6">
    <source>
        <dbReference type="Proteomes" id="UP000014184"/>
    </source>
</evidence>
<feature type="domain" description="Nudix hydrolase" evidence="4">
    <location>
        <begin position="13"/>
        <end position="145"/>
    </location>
</feature>
<dbReference type="GO" id="GO:0016787">
    <property type="term" value="F:hydrolase activity"/>
    <property type="evidence" value="ECO:0007669"/>
    <property type="project" value="UniProtKB-KW"/>
</dbReference>
<keyword evidence="6" id="KW-1185">Reference proteome</keyword>
<dbReference type="PANTHER" id="PTHR43046:SF12">
    <property type="entry name" value="GDP-MANNOSE MANNOSYL HYDROLASE"/>
    <property type="match status" value="1"/>
</dbReference>
<gene>
    <name evidence="5" type="ORF">TM51_08026</name>
</gene>
<comment type="cofactor">
    <cofactor evidence="1">
        <name>Mg(2+)</name>
        <dbReference type="ChEBI" id="CHEBI:18420"/>
    </cofactor>
</comment>
<evidence type="ECO:0000256" key="1">
    <source>
        <dbReference type="ARBA" id="ARBA00001946"/>
    </source>
</evidence>
<name>A0A9P2WRB2_THEFU</name>
<keyword evidence="3" id="KW-0460">Magnesium</keyword>
<dbReference type="EMBL" id="AOSG01000038">
    <property type="protein sequence ID" value="EOR71418.1"/>
    <property type="molecule type" value="Genomic_DNA"/>
</dbReference>
<accession>A0A9P2WRB2</accession>
<proteinExistence type="predicted"/>
<dbReference type="Proteomes" id="UP000014184">
    <property type="component" value="Unassembled WGS sequence"/>
</dbReference>
<dbReference type="Gene3D" id="3.90.79.10">
    <property type="entry name" value="Nucleoside Triphosphate Pyrophosphohydrolase"/>
    <property type="match status" value="1"/>
</dbReference>
<dbReference type="PRINTS" id="PR00502">
    <property type="entry name" value="NUDIXFAMILY"/>
</dbReference>
<evidence type="ECO:0000256" key="2">
    <source>
        <dbReference type="ARBA" id="ARBA00022801"/>
    </source>
</evidence>
<dbReference type="InterPro" id="IPR015797">
    <property type="entry name" value="NUDIX_hydrolase-like_dom_sf"/>
</dbReference>
<evidence type="ECO:0000256" key="3">
    <source>
        <dbReference type="ARBA" id="ARBA00022842"/>
    </source>
</evidence>
<dbReference type="PANTHER" id="PTHR43046">
    <property type="entry name" value="GDP-MANNOSE MANNOSYL HYDROLASE"/>
    <property type="match status" value="1"/>
</dbReference>